<comment type="caution">
    <text evidence="3">The sequence shown here is derived from an EMBL/GenBank/DDBJ whole genome shotgun (WGS) entry which is preliminary data.</text>
</comment>
<dbReference type="EC" id="5.1.1.17" evidence="3"/>
<dbReference type="PANTHER" id="PTHR43092">
    <property type="entry name" value="L-CYSTEINE DESULFHYDRASE"/>
    <property type="match status" value="1"/>
</dbReference>
<dbReference type="PANTHER" id="PTHR43092:SF2">
    <property type="entry name" value="HERCYNYLCYSTEINE SULFOXIDE LYASE"/>
    <property type="match status" value="1"/>
</dbReference>
<keyword evidence="4" id="KW-1185">Reference proteome</keyword>
<dbReference type="OrthoDB" id="250246at2"/>
<protein>
    <submittedName>
        <fullName evidence="3">Isopenicillin N epimerase</fullName>
        <ecNumber evidence="3">5.1.1.17</ecNumber>
    </submittedName>
</protein>
<evidence type="ECO:0000259" key="2">
    <source>
        <dbReference type="Pfam" id="PF00266"/>
    </source>
</evidence>
<keyword evidence="1" id="KW-0663">Pyridoxal phosphate</keyword>
<organism evidence="3 4">
    <name type="scientific">Stieleria varia</name>
    <dbReference type="NCBI Taxonomy" id="2528005"/>
    <lineage>
        <taxon>Bacteria</taxon>
        <taxon>Pseudomonadati</taxon>
        <taxon>Planctomycetota</taxon>
        <taxon>Planctomycetia</taxon>
        <taxon>Pirellulales</taxon>
        <taxon>Pirellulaceae</taxon>
        <taxon>Stieleria</taxon>
    </lineage>
</organism>
<evidence type="ECO:0000313" key="4">
    <source>
        <dbReference type="Proteomes" id="UP000320176"/>
    </source>
</evidence>
<dbReference type="InterPro" id="IPR015422">
    <property type="entry name" value="PyrdxlP-dep_Trfase_small"/>
</dbReference>
<dbReference type="Proteomes" id="UP000320176">
    <property type="component" value="Unassembled WGS sequence"/>
</dbReference>
<dbReference type="SUPFAM" id="SSF53383">
    <property type="entry name" value="PLP-dependent transferases"/>
    <property type="match status" value="1"/>
</dbReference>
<dbReference type="InterPro" id="IPR015421">
    <property type="entry name" value="PyrdxlP-dep_Trfase_major"/>
</dbReference>
<accession>A0A5C6BA35</accession>
<reference evidence="3 4" key="1">
    <citation type="submission" date="2019-02" db="EMBL/GenBank/DDBJ databases">
        <title>Deep-cultivation of Planctomycetes and their phenomic and genomic characterization uncovers novel biology.</title>
        <authorList>
            <person name="Wiegand S."/>
            <person name="Jogler M."/>
            <person name="Boedeker C."/>
            <person name="Pinto D."/>
            <person name="Vollmers J."/>
            <person name="Rivas-Marin E."/>
            <person name="Kohn T."/>
            <person name="Peeters S.H."/>
            <person name="Heuer A."/>
            <person name="Rast P."/>
            <person name="Oberbeckmann S."/>
            <person name="Bunk B."/>
            <person name="Jeske O."/>
            <person name="Meyerdierks A."/>
            <person name="Storesund J.E."/>
            <person name="Kallscheuer N."/>
            <person name="Luecker S."/>
            <person name="Lage O.M."/>
            <person name="Pohl T."/>
            <person name="Merkel B.J."/>
            <person name="Hornburger P."/>
            <person name="Mueller R.-W."/>
            <person name="Bruemmer F."/>
            <person name="Labrenz M."/>
            <person name="Spormann A.M."/>
            <person name="Op Den Camp H."/>
            <person name="Overmann J."/>
            <person name="Amann R."/>
            <person name="Jetten M.S.M."/>
            <person name="Mascher T."/>
            <person name="Medema M.H."/>
            <person name="Devos D.P."/>
            <person name="Kaster A.-K."/>
            <person name="Ovreas L."/>
            <person name="Rohde M."/>
            <person name="Galperin M.Y."/>
            <person name="Jogler C."/>
        </authorList>
    </citation>
    <scope>NUCLEOTIDE SEQUENCE [LARGE SCALE GENOMIC DNA]</scope>
    <source>
        <strain evidence="3 4">Pla52n</strain>
    </source>
</reference>
<evidence type="ECO:0000313" key="3">
    <source>
        <dbReference type="EMBL" id="TWU08577.1"/>
    </source>
</evidence>
<dbReference type="GO" id="GO:0045439">
    <property type="term" value="F:isopenicillin-N epimerase activity"/>
    <property type="evidence" value="ECO:0007669"/>
    <property type="project" value="UniProtKB-EC"/>
</dbReference>
<dbReference type="Gene3D" id="3.90.1150.10">
    <property type="entry name" value="Aspartate Aminotransferase, domain 1"/>
    <property type="match status" value="1"/>
</dbReference>
<dbReference type="AlphaFoldDB" id="A0A5C6BA35"/>
<dbReference type="InterPro" id="IPR015424">
    <property type="entry name" value="PyrdxlP-dep_Trfase"/>
</dbReference>
<dbReference type="Pfam" id="PF00266">
    <property type="entry name" value="Aminotran_5"/>
    <property type="match status" value="1"/>
</dbReference>
<dbReference type="Gene3D" id="3.40.640.10">
    <property type="entry name" value="Type I PLP-dependent aspartate aminotransferase-like (Major domain)"/>
    <property type="match status" value="1"/>
</dbReference>
<keyword evidence="3" id="KW-0413">Isomerase</keyword>
<dbReference type="InterPro" id="IPR000192">
    <property type="entry name" value="Aminotrans_V_dom"/>
</dbReference>
<proteinExistence type="predicted"/>
<name>A0A5C6BA35_9BACT</name>
<feature type="domain" description="Aminotransferase class V" evidence="2">
    <location>
        <begin position="17"/>
        <end position="374"/>
    </location>
</feature>
<gene>
    <name evidence="3" type="primary">cefD</name>
    <name evidence="3" type="ORF">Pla52n_11600</name>
</gene>
<evidence type="ECO:0000256" key="1">
    <source>
        <dbReference type="ARBA" id="ARBA00022898"/>
    </source>
</evidence>
<sequence>MLNPEIDFLNHGSFGATPKVVLETQRHFADALESDPIEFLAPERRLLPKLDAVRNRLAGLVNTPPDSLAFVRNATDGVNAVVRSIVLDPGDEVVITNHGYNACNNAVRFAAERQGATVRVAEVPFPLRDAGEVVEAIERVFSNRTRLLVVDHVTSPTGLVFPIDRIIAACKQRGIRTLVDGAHAPGMMEIDLNELAPDYYTGNHHKWLCAPKTSGFLYVRTEYHDEVRPTVISHGANTVWPGRSKFQSEFDWVGTYDPTPLLAVPAALDFLESLHVGGIIGHMLSNHQLALAARAILLDRLAIEAPSPESMIGSMVTIPLPQHIVDSFAACESLQQWLYKEHKIELPIFRGSRDRWLLRVSLQAYNTIEQIERLVRVMQTIGIHRRSCSA</sequence>
<dbReference type="EMBL" id="SJPN01000001">
    <property type="protein sequence ID" value="TWU08577.1"/>
    <property type="molecule type" value="Genomic_DNA"/>
</dbReference>